<keyword evidence="3" id="KW-1185">Reference proteome</keyword>
<dbReference type="Proteomes" id="UP000826195">
    <property type="component" value="Unassembled WGS sequence"/>
</dbReference>
<sequence>MRKVTIVKSDKIRRKSHLSSFHILSLVLLRRQSDWLGMILRIAKDKKDYEGIKFLSKETAEQNGIRNSNFARKNKQELLHNKVNGNPYGNGVEDKE</sequence>
<gene>
    <name evidence="2" type="ORF">KQX54_008316</name>
</gene>
<comment type="caution">
    <text evidence="2">The sequence shown here is derived from an EMBL/GenBank/DDBJ whole genome shotgun (WGS) entry which is preliminary data.</text>
</comment>
<evidence type="ECO:0000313" key="2">
    <source>
        <dbReference type="EMBL" id="KAH0554179.1"/>
    </source>
</evidence>
<name>A0AAV7IPK6_COTGL</name>
<proteinExistence type="predicted"/>
<dbReference type="EMBL" id="JAHXZJ010001119">
    <property type="protein sequence ID" value="KAH0554179.1"/>
    <property type="molecule type" value="Genomic_DNA"/>
</dbReference>
<protein>
    <submittedName>
        <fullName evidence="2">Uncharacterized protein</fullName>
    </submittedName>
</protein>
<evidence type="ECO:0000313" key="3">
    <source>
        <dbReference type="Proteomes" id="UP000826195"/>
    </source>
</evidence>
<dbReference type="AlphaFoldDB" id="A0AAV7IPK6"/>
<accession>A0AAV7IPK6</accession>
<feature type="region of interest" description="Disordered" evidence="1">
    <location>
        <begin position="71"/>
        <end position="96"/>
    </location>
</feature>
<evidence type="ECO:0000256" key="1">
    <source>
        <dbReference type="SAM" id="MobiDB-lite"/>
    </source>
</evidence>
<organism evidence="2 3">
    <name type="scientific">Cotesia glomerata</name>
    <name type="common">Lepidopteran parasitic wasp</name>
    <name type="synonym">Apanteles glomeratus</name>
    <dbReference type="NCBI Taxonomy" id="32391"/>
    <lineage>
        <taxon>Eukaryota</taxon>
        <taxon>Metazoa</taxon>
        <taxon>Ecdysozoa</taxon>
        <taxon>Arthropoda</taxon>
        <taxon>Hexapoda</taxon>
        <taxon>Insecta</taxon>
        <taxon>Pterygota</taxon>
        <taxon>Neoptera</taxon>
        <taxon>Endopterygota</taxon>
        <taxon>Hymenoptera</taxon>
        <taxon>Apocrita</taxon>
        <taxon>Ichneumonoidea</taxon>
        <taxon>Braconidae</taxon>
        <taxon>Microgastrinae</taxon>
        <taxon>Cotesia</taxon>
    </lineage>
</organism>
<reference evidence="2 3" key="1">
    <citation type="journal article" date="2021" name="J. Hered.">
        <title>A chromosome-level genome assembly of the parasitoid wasp, Cotesia glomerata (Hymenoptera: Braconidae).</title>
        <authorList>
            <person name="Pinto B.J."/>
            <person name="Weis J.J."/>
            <person name="Gamble T."/>
            <person name="Ode P.J."/>
            <person name="Paul R."/>
            <person name="Zaspel J.M."/>
        </authorList>
    </citation>
    <scope>NUCLEOTIDE SEQUENCE [LARGE SCALE GENOMIC DNA]</scope>
    <source>
        <strain evidence="2">CgM1</strain>
    </source>
</reference>